<comment type="subcellular location">
    <subcellularLocation>
        <location evidence="1 9">Cytoplasm</location>
    </subcellularLocation>
</comment>
<evidence type="ECO:0000256" key="5">
    <source>
        <dbReference type="ARBA" id="ARBA00023015"/>
    </source>
</evidence>
<evidence type="ECO:0000256" key="6">
    <source>
        <dbReference type="ARBA" id="ARBA00023125"/>
    </source>
</evidence>
<dbReference type="SUPFAM" id="SSF52172">
    <property type="entry name" value="CheY-like"/>
    <property type="match status" value="1"/>
</dbReference>
<dbReference type="Proteomes" id="UP000246996">
    <property type="component" value="Chromosome"/>
</dbReference>
<dbReference type="Pfam" id="PF20714">
    <property type="entry name" value="HTH_64"/>
    <property type="match status" value="1"/>
</dbReference>
<keyword evidence="8 9" id="KW-0804">Transcription</keyword>
<evidence type="ECO:0000313" key="13">
    <source>
        <dbReference type="Proteomes" id="UP000246996"/>
    </source>
</evidence>
<dbReference type="SMART" id="SM00448">
    <property type="entry name" value="REC"/>
    <property type="match status" value="1"/>
</dbReference>
<dbReference type="AlphaFoldDB" id="A0A2Z3NAZ4"/>
<evidence type="ECO:0000256" key="8">
    <source>
        <dbReference type="ARBA" id="ARBA00023163"/>
    </source>
</evidence>
<dbReference type="PIRSF" id="PIRSF006171">
    <property type="entry name" value="RR_citrat_malat"/>
    <property type="match status" value="1"/>
</dbReference>
<dbReference type="GO" id="GO:0003700">
    <property type="term" value="F:DNA-binding transcription factor activity"/>
    <property type="evidence" value="ECO:0007669"/>
    <property type="project" value="InterPro"/>
</dbReference>
<dbReference type="PANTHER" id="PTHR45526">
    <property type="entry name" value="TRANSCRIPTIONAL REGULATORY PROTEIN DPIA"/>
    <property type="match status" value="1"/>
</dbReference>
<keyword evidence="5 9" id="KW-0805">Transcription regulation</keyword>
<evidence type="ECO:0000256" key="1">
    <source>
        <dbReference type="ARBA" id="ARBA00004496"/>
    </source>
</evidence>
<dbReference type="RefSeq" id="WP_110107742.1">
    <property type="nucleotide sequence ID" value="NZ_CP027303.2"/>
</dbReference>
<keyword evidence="2 9" id="KW-0963">Cytoplasm</keyword>
<evidence type="ECO:0000256" key="2">
    <source>
        <dbReference type="ARBA" id="ARBA00022490"/>
    </source>
</evidence>
<dbReference type="Gene3D" id="3.40.50.2300">
    <property type="match status" value="1"/>
</dbReference>
<dbReference type="PANTHER" id="PTHR45526:SF1">
    <property type="entry name" value="TRANSCRIPTIONAL REGULATORY PROTEIN DCUR-RELATED"/>
    <property type="match status" value="1"/>
</dbReference>
<evidence type="ECO:0000256" key="7">
    <source>
        <dbReference type="ARBA" id="ARBA00023159"/>
    </source>
</evidence>
<evidence type="ECO:0000256" key="3">
    <source>
        <dbReference type="ARBA" id="ARBA00022553"/>
    </source>
</evidence>
<keyword evidence="6 9" id="KW-0238">DNA-binding</keyword>
<dbReference type="GO" id="GO:0005737">
    <property type="term" value="C:cytoplasm"/>
    <property type="evidence" value="ECO:0007669"/>
    <property type="project" value="UniProtKB-SubCell"/>
</dbReference>
<dbReference type="InterPro" id="IPR048714">
    <property type="entry name" value="DpiA-like_HTH"/>
</dbReference>
<sequence>MIRVLIIEDDRRIAEINRRFVEKVNGYEVVGIATNAEEASELTEVLQPDVLLLDVYFPDMNGLSFLKWVRERFSNIDIIMITAAREVDALKQALHGGVFDYIIKPIMFDRFAETLHRYKEYYDKMQQWMKEKEWIDQEDVDKLIGREAPVRDQPMLPKGIQPLTLEKVLMVVKRCQDGVTAEEVGRQIGTSRTTARRYLEYLVSTGQVLADIVYGSVGRPERIYKKRAFPLGAFPGT</sequence>
<protein>
    <recommendedName>
        <fullName evidence="9">Transcriptional regulatory protein</fullName>
    </recommendedName>
</protein>
<dbReference type="InterPro" id="IPR024187">
    <property type="entry name" value="Sig_transdc_resp-reg_cit/mal"/>
</dbReference>
<evidence type="ECO:0000313" key="12">
    <source>
        <dbReference type="EMBL" id="AWO75835.1"/>
    </source>
</evidence>
<keyword evidence="7 9" id="KW-0010">Activator</keyword>
<evidence type="ECO:0000259" key="11">
    <source>
        <dbReference type="PROSITE" id="PS50110"/>
    </source>
</evidence>
<proteinExistence type="predicted"/>
<feature type="modified residue" description="4-aspartylphosphate" evidence="10">
    <location>
        <position position="54"/>
    </location>
</feature>
<dbReference type="EMBL" id="CP027303">
    <property type="protein sequence ID" value="AWO75835.1"/>
    <property type="molecule type" value="Genomic_DNA"/>
</dbReference>
<evidence type="ECO:0000256" key="9">
    <source>
        <dbReference type="PIRNR" id="PIRNR006171"/>
    </source>
</evidence>
<dbReference type="InterPro" id="IPR011006">
    <property type="entry name" value="CheY-like_superfamily"/>
</dbReference>
<reference evidence="13" key="1">
    <citation type="submission" date="2018-02" db="EMBL/GenBank/DDBJ databases">
        <title>The complete genome of bacterial strain SGAirxxxx.</title>
        <authorList>
            <person name="Schuster S.C."/>
        </authorList>
    </citation>
    <scope>NUCLEOTIDE SEQUENCE [LARGE SCALE GENOMIC DNA]</scope>
    <source>
        <strain evidence="13">SGAir0734</strain>
    </source>
</reference>
<dbReference type="InterPro" id="IPR001789">
    <property type="entry name" value="Sig_transdc_resp-reg_receiver"/>
</dbReference>
<dbReference type="InterPro" id="IPR051271">
    <property type="entry name" value="2C-system_Tx_regulators"/>
</dbReference>
<evidence type="ECO:0000256" key="10">
    <source>
        <dbReference type="PROSITE-ProRule" id="PRU00169"/>
    </source>
</evidence>
<evidence type="ECO:0000256" key="4">
    <source>
        <dbReference type="ARBA" id="ARBA00023012"/>
    </source>
</evidence>
<organism evidence="12 13">
    <name type="scientific">Geobacillus thermoleovorans</name>
    <name type="common">Bacillus thermoleovorans</name>
    <dbReference type="NCBI Taxonomy" id="33941"/>
    <lineage>
        <taxon>Bacteria</taxon>
        <taxon>Bacillati</taxon>
        <taxon>Bacillota</taxon>
        <taxon>Bacilli</taxon>
        <taxon>Bacillales</taxon>
        <taxon>Anoxybacillaceae</taxon>
        <taxon>Geobacillus</taxon>
        <taxon>Geobacillus thermoleovorans group</taxon>
    </lineage>
</organism>
<keyword evidence="4 9" id="KW-0902">Two-component regulatory system</keyword>
<gene>
    <name evidence="12" type="ORF">C1N76_15830</name>
</gene>
<dbReference type="GO" id="GO:0003677">
    <property type="term" value="F:DNA binding"/>
    <property type="evidence" value="ECO:0007669"/>
    <property type="project" value="UniProtKB-KW"/>
</dbReference>
<feature type="domain" description="Response regulatory" evidence="11">
    <location>
        <begin position="3"/>
        <end position="119"/>
    </location>
</feature>
<accession>A0A2Z3NAZ4</accession>
<dbReference type="PROSITE" id="PS50110">
    <property type="entry name" value="RESPONSE_REGULATORY"/>
    <property type="match status" value="1"/>
</dbReference>
<dbReference type="CDD" id="cd19925">
    <property type="entry name" value="REC_citrate_TCS"/>
    <property type="match status" value="1"/>
</dbReference>
<keyword evidence="3 10" id="KW-0597">Phosphoprotein</keyword>
<dbReference type="Pfam" id="PF00072">
    <property type="entry name" value="Response_reg"/>
    <property type="match status" value="1"/>
</dbReference>
<name>A0A2Z3NAZ4_GEOTH</name>
<dbReference type="GO" id="GO:0000156">
    <property type="term" value="F:phosphorelay response regulator activity"/>
    <property type="evidence" value="ECO:0007669"/>
    <property type="project" value="TreeGrafter"/>
</dbReference>